<feature type="transmembrane region" description="Helical" evidence="1">
    <location>
        <begin position="6"/>
        <end position="23"/>
    </location>
</feature>
<dbReference type="RefSeq" id="WP_201921390.1">
    <property type="nucleotide sequence ID" value="NZ_JAERQG010000002.1"/>
</dbReference>
<name>A0A937DHG8_9BACT</name>
<keyword evidence="1" id="KW-1133">Transmembrane helix</keyword>
<dbReference type="AlphaFoldDB" id="A0A937DHG8"/>
<gene>
    <name evidence="2" type="ORF">JKP34_11615</name>
</gene>
<accession>A0A937DHG8</accession>
<reference evidence="2" key="1">
    <citation type="submission" date="2021-01" db="EMBL/GenBank/DDBJ databases">
        <title>Marivirga sp. nov., isolated from intertidal surface sediments.</title>
        <authorList>
            <person name="Zhang M."/>
        </authorList>
    </citation>
    <scope>NUCLEOTIDE SEQUENCE</scope>
    <source>
        <strain evidence="2">SM1354</strain>
    </source>
</reference>
<sequence length="66" mass="7451">MKKSKVFLIIGLVFIAIVFYVVYDMSTRTKFPKGKPPKSALQDSSLMIIDSAAVKSEKQKLNKQDE</sequence>
<organism evidence="2 3">
    <name type="scientific">Marivirga atlantica</name>
    <dbReference type="NCBI Taxonomy" id="1548457"/>
    <lineage>
        <taxon>Bacteria</taxon>
        <taxon>Pseudomonadati</taxon>
        <taxon>Bacteroidota</taxon>
        <taxon>Cytophagia</taxon>
        <taxon>Cytophagales</taxon>
        <taxon>Marivirgaceae</taxon>
        <taxon>Marivirga</taxon>
    </lineage>
</organism>
<proteinExistence type="predicted"/>
<keyword evidence="3" id="KW-1185">Reference proteome</keyword>
<comment type="caution">
    <text evidence="2">The sequence shown here is derived from an EMBL/GenBank/DDBJ whole genome shotgun (WGS) entry which is preliminary data.</text>
</comment>
<evidence type="ECO:0000256" key="1">
    <source>
        <dbReference type="SAM" id="Phobius"/>
    </source>
</evidence>
<keyword evidence="1" id="KW-0472">Membrane</keyword>
<dbReference type="Proteomes" id="UP000642920">
    <property type="component" value="Unassembled WGS sequence"/>
</dbReference>
<evidence type="ECO:0000313" key="3">
    <source>
        <dbReference type="Proteomes" id="UP000642920"/>
    </source>
</evidence>
<keyword evidence="1" id="KW-0812">Transmembrane</keyword>
<dbReference type="EMBL" id="JAERQG010000002">
    <property type="protein sequence ID" value="MBL0765903.1"/>
    <property type="molecule type" value="Genomic_DNA"/>
</dbReference>
<protein>
    <submittedName>
        <fullName evidence="2">Uncharacterized protein</fullName>
    </submittedName>
</protein>
<evidence type="ECO:0000313" key="2">
    <source>
        <dbReference type="EMBL" id="MBL0765903.1"/>
    </source>
</evidence>